<evidence type="ECO:0000313" key="2">
    <source>
        <dbReference type="Proteomes" id="UP000182658"/>
    </source>
</evidence>
<dbReference type="Proteomes" id="UP000182658">
    <property type="component" value="Unassembled WGS sequence"/>
</dbReference>
<accession>A0A1J7I7I0</accession>
<name>A0A1J7I7I0_9PEZI</name>
<proteinExistence type="predicted"/>
<dbReference type="InParanoid" id="A0A1J7I7I0"/>
<evidence type="ECO:0000313" key="1">
    <source>
        <dbReference type="EMBL" id="OIW23607.1"/>
    </source>
</evidence>
<dbReference type="OrthoDB" id="3700556at2759"/>
<gene>
    <name evidence="1" type="ORF">CONLIGDRAFT_637576</name>
</gene>
<keyword evidence="2" id="KW-1185">Reference proteome</keyword>
<reference evidence="1 2" key="1">
    <citation type="submission" date="2016-10" db="EMBL/GenBank/DDBJ databases">
        <title>Draft genome sequence of Coniochaeta ligniaria NRRL30616, a lignocellulolytic fungus for bioabatement of inhibitors in plant biomass hydrolysates.</title>
        <authorList>
            <consortium name="DOE Joint Genome Institute"/>
            <person name="Jimenez D.J."/>
            <person name="Hector R.E."/>
            <person name="Riley R."/>
            <person name="Sun H."/>
            <person name="Grigoriev I.V."/>
            <person name="Van Elsas J.D."/>
            <person name="Nichols N.N."/>
        </authorList>
    </citation>
    <scope>NUCLEOTIDE SEQUENCE [LARGE SCALE GENOMIC DNA]</scope>
    <source>
        <strain evidence="1 2">NRRL 30616</strain>
    </source>
</reference>
<protein>
    <submittedName>
        <fullName evidence="1">Uncharacterized protein</fullName>
    </submittedName>
</protein>
<dbReference type="EMBL" id="KV875106">
    <property type="protein sequence ID" value="OIW23607.1"/>
    <property type="molecule type" value="Genomic_DNA"/>
</dbReference>
<sequence length="218" mass="24833">MDYIALTLGPICAIAWGELAMGYLGVGLVVNNYMLVINDNDFDTAIESLRGAGFRDAPWSYGSRSDPRLFQDRRIQAIHQLFAQEYRNIDDNSARFSFPPKSGIEERAILLRSSYTHLSLASVPESRFTVMDNIYYPDSELLLESFVKTVVREPGWSQWASNLEMWAITYVYGQLMVNDAVLDSSSDEKATAWFDDKIQRYSGGIDRTTVTKRIGRNW</sequence>
<organism evidence="1 2">
    <name type="scientific">Coniochaeta ligniaria NRRL 30616</name>
    <dbReference type="NCBI Taxonomy" id="1408157"/>
    <lineage>
        <taxon>Eukaryota</taxon>
        <taxon>Fungi</taxon>
        <taxon>Dikarya</taxon>
        <taxon>Ascomycota</taxon>
        <taxon>Pezizomycotina</taxon>
        <taxon>Sordariomycetes</taxon>
        <taxon>Sordariomycetidae</taxon>
        <taxon>Coniochaetales</taxon>
        <taxon>Coniochaetaceae</taxon>
        <taxon>Coniochaeta</taxon>
    </lineage>
</organism>
<dbReference type="AlphaFoldDB" id="A0A1J7I7I0"/>